<protein>
    <submittedName>
        <fullName evidence="2">Uncharacterized protein</fullName>
    </submittedName>
</protein>
<evidence type="ECO:0000256" key="1">
    <source>
        <dbReference type="SAM" id="Phobius"/>
    </source>
</evidence>
<feature type="transmembrane region" description="Helical" evidence="1">
    <location>
        <begin position="19"/>
        <end position="37"/>
    </location>
</feature>
<dbReference type="EMBL" id="JAHRIQ010023845">
    <property type="protein sequence ID" value="MEQ2228503.1"/>
    <property type="molecule type" value="Genomic_DNA"/>
</dbReference>
<feature type="transmembrane region" description="Helical" evidence="1">
    <location>
        <begin position="73"/>
        <end position="90"/>
    </location>
</feature>
<name>A0ABV0T9Z8_9TELE</name>
<gene>
    <name evidence="2" type="ORF">ILYODFUR_009611</name>
</gene>
<comment type="caution">
    <text evidence="2">The sequence shown here is derived from an EMBL/GenBank/DDBJ whole genome shotgun (WGS) entry which is preliminary data.</text>
</comment>
<keyword evidence="3" id="KW-1185">Reference proteome</keyword>
<evidence type="ECO:0000313" key="2">
    <source>
        <dbReference type="EMBL" id="MEQ2228503.1"/>
    </source>
</evidence>
<proteinExistence type="predicted"/>
<feature type="transmembrane region" description="Helical" evidence="1">
    <location>
        <begin position="49"/>
        <end position="67"/>
    </location>
</feature>
<keyword evidence="1" id="KW-0812">Transmembrane</keyword>
<sequence>MDTLFIGCLCWHLLPQLKLLPLLTALFVCSFNAPIHAGSSAESKSFSVPASYVSFLLSIVLCVLFLSDPFLNLWDLLLVVVMVGFGARVMQPWDYSSGQIDSDKLNNQYMKNQRNEWAAFYVKSLKMATQWPAVQPLETFFPFSLLFSVEFV</sequence>
<keyword evidence="1" id="KW-0472">Membrane</keyword>
<keyword evidence="1" id="KW-1133">Transmembrane helix</keyword>
<accession>A0ABV0T9Z8</accession>
<reference evidence="2 3" key="1">
    <citation type="submission" date="2021-06" db="EMBL/GenBank/DDBJ databases">
        <authorList>
            <person name="Palmer J.M."/>
        </authorList>
    </citation>
    <scope>NUCLEOTIDE SEQUENCE [LARGE SCALE GENOMIC DNA]</scope>
    <source>
        <strain evidence="3">if_2019</strain>
        <tissue evidence="2">Muscle</tissue>
    </source>
</reference>
<dbReference type="Proteomes" id="UP001482620">
    <property type="component" value="Unassembled WGS sequence"/>
</dbReference>
<organism evidence="2 3">
    <name type="scientific">Ilyodon furcidens</name>
    <name type="common">goldbreast splitfin</name>
    <dbReference type="NCBI Taxonomy" id="33524"/>
    <lineage>
        <taxon>Eukaryota</taxon>
        <taxon>Metazoa</taxon>
        <taxon>Chordata</taxon>
        <taxon>Craniata</taxon>
        <taxon>Vertebrata</taxon>
        <taxon>Euteleostomi</taxon>
        <taxon>Actinopterygii</taxon>
        <taxon>Neopterygii</taxon>
        <taxon>Teleostei</taxon>
        <taxon>Neoteleostei</taxon>
        <taxon>Acanthomorphata</taxon>
        <taxon>Ovalentaria</taxon>
        <taxon>Atherinomorphae</taxon>
        <taxon>Cyprinodontiformes</taxon>
        <taxon>Goodeidae</taxon>
        <taxon>Ilyodon</taxon>
    </lineage>
</organism>
<evidence type="ECO:0000313" key="3">
    <source>
        <dbReference type="Proteomes" id="UP001482620"/>
    </source>
</evidence>